<accession>A0ABR4IK83</accession>
<keyword evidence="3" id="KW-1185">Reference proteome</keyword>
<evidence type="ECO:0000256" key="1">
    <source>
        <dbReference type="SAM" id="Phobius"/>
    </source>
</evidence>
<sequence>MVSRFHAGLGLGNLSVTGTGLQVLSFAVLCISQCARLWFWHNDQDPAAQPPPTFWRWFASAGGPAVSYGVLGLVQLVVFCVALGTGGTVGGQSVRL</sequence>
<gene>
    <name evidence="2" type="ORF">BDW59DRAFT_143635</name>
</gene>
<keyword evidence="1" id="KW-1133">Transmembrane helix</keyword>
<dbReference type="EMBL" id="JBFXLS010000022">
    <property type="protein sequence ID" value="KAL2828002.1"/>
    <property type="molecule type" value="Genomic_DNA"/>
</dbReference>
<evidence type="ECO:0000313" key="3">
    <source>
        <dbReference type="Proteomes" id="UP001610335"/>
    </source>
</evidence>
<comment type="caution">
    <text evidence="2">The sequence shown here is derived from an EMBL/GenBank/DDBJ whole genome shotgun (WGS) entry which is preliminary data.</text>
</comment>
<evidence type="ECO:0000313" key="2">
    <source>
        <dbReference type="EMBL" id="KAL2828002.1"/>
    </source>
</evidence>
<name>A0ABR4IK83_9EURO</name>
<dbReference type="Proteomes" id="UP001610335">
    <property type="component" value="Unassembled WGS sequence"/>
</dbReference>
<reference evidence="2 3" key="1">
    <citation type="submission" date="2024-07" db="EMBL/GenBank/DDBJ databases">
        <title>Section-level genome sequencing and comparative genomics of Aspergillus sections Usti and Cavernicolus.</title>
        <authorList>
            <consortium name="Lawrence Berkeley National Laboratory"/>
            <person name="Nybo J.L."/>
            <person name="Vesth T.C."/>
            <person name="Theobald S."/>
            <person name="Frisvad J.C."/>
            <person name="Larsen T.O."/>
            <person name="Kjaerboelling I."/>
            <person name="Rothschild-Mancinelli K."/>
            <person name="Lyhne E.K."/>
            <person name="Kogle M.E."/>
            <person name="Barry K."/>
            <person name="Clum A."/>
            <person name="Na H."/>
            <person name="Ledsgaard L."/>
            <person name="Lin J."/>
            <person name="Lipzen A."/>
            <person name="Kuo A."/>
            <person name="Riley R."/>
            <person name="Mondo S."/>
            <person name="LaButti K."/>
            <person name="Haridas S."/>
            <person name="Pangalinan J."/>
            <person name="Salamov A.A."/>
            <person name="Simmons B.A."/>
            <person name="Magnuson J.K."/>
            <person name="Chen J."/>
            <person name="Drula E."/>
            <person name="Henrissat B."/>
            <person name="Wiebenga A."/>
            <person name="Lubbers R.J."/>
            <person name="Gomes A.C."/>
            <person name="Makela M.R."/>
            <person name="Stajich J."/>
            <person name="Grigoriev I.V."/>
            <person name="Mortensen U.H."/>
            <person name="De vries R.P."/>
            <person name="Baker S.E."/>
            <person name="Andersen M.R."/>
        </authorList>
    </citation>
    <scope>NUCLEOTIDE SEQUENCE [LARGE SCALE GENOMIC DNA]</scope>
    <source>
        <strain evidence="2 3">CBS 600.67</strain>
    </source>
</reference>
<protein>
    <submittedName>
        <fullName evidence="2">Uncharacterized protein</fullName>
    </submittedName>
</protein>
<keyword evidence="1" id="KW-0812">Transmembrane</keyword>
<keyword evidence="1" id="KW-0472">Membrane</keyword>
<feature type="transmembrane region" description="Helical" evidence="1">
    <location>
        <begin position="61"/>
        <end position="85"/>
    </location>
</feature>
<proteinExistence type="predicted"/>
<organism evidence="2 3">
    <name type="scientific">Aspergillus cavernicola</name>
    <dbReference type="NCBI Taxonomy" id="176166"/>
    <lineage>
        <taxon>Eukaryota</taxon>
        <taxon>Fungi</taxon>
        <taxon>Dikarya</taxon>
        <taxon>Ascomycota</taxon>
        <taxon>Pezizomycotina</taxon>
        <taxon>Eurotiomycetes</taxon>
        <taxon>Eurotiomycetidae</taxon>
        <taxon>Eurotiales</taxon>
        <taxon>Aspergillaceae</taxon>
        <taxon>Aspergillus</taxon>
        <taxon>Aspergillus subgen. Nidulantes</taxon>
    </lineage>
</organism>